<dbReference type="EMBL" id="CP004025">
    <property type="protein sequence ID" value="AGC49149.1"/>
    <property type="molecule type" value="Genomic_DNA"/>
</dbReference>
<sequence length="217" mass="24337">MVLWAWERPEDLRFLEGQPVDVAVLLATVELTNTANIVQRRRQPLRLPPGMVPRATVRLEMRGGASLARFSTERISALADQLITLAIRPEATGLQIDFDARESEYDAYLSLLHAVRARMPPTQRLSITGLASWCVPGSWVARAPVDEVVPQLFRMGPEAAIWRRRFAREIPQPCQGSVGLAFDEPRAVPPGTRTLYVFNPKPWTSSDYAQVIEELPP</sequence>
<accession>L7URB8</accession>
<name>L7URB8_MYXSD</name>
<organism evidence="1 2">
    <name type="scientific">Myxococcus stipitatus (strain DSM 14675 / JCM 12634 / Mx s8)</name>
    <dbReference type="NCBI Taxonomy" id="1278073"/>
    <lineage>
        <taxon>Bacteria</taxon>
        <taxon>Pseudomonadati</taxon>
        <taxon>Myxococcota</taxon>
        <taxon>Myxococcia</taxon>
        <taxon>Myxococcales</taxon>
        <taxon>Cystobacterineae</taxon>
        <taxon>Myxococcaceae</taxon>
        <taxon>Myxococcus</taxon>
    </lineage>
</organism>
<dbReference type="eggNOG" id="ENOG5032THN">
    <property type="taxonomic scope" value="Bacteria"/>
</dbReference>
<dbReference type="AlphaFoldDB" id="L7URB8"/>
<protein>
    <recommendedName>
        <fullName evidence="3">DUF3142 domain-containing protein</fullName>
    </recommendedName>
</protein>
<gene>
    <name evidence="1" type="ordered locus">MYSTI_07877</name>
</gene>
<reference evidence="1 2" key="1">
    <citation type="journal article" date="2013" name="Genome Announc.">
        <title>Complete genome sequence of Myxococcus stipitatus strain DSM 14675, a fruiting myxobacterium.</title>
        <authorList>
            <person name="Huntley S."/>
            <person name="Kneip S."/>
            <person name="Treuner-Lange A."/>
            <person name="Sogaard-Andersen L."/>
        </authorList>
    </citation>
    <scope>NUCLEOTIDE SEQUENCE [LARGE SCALE GENOMIC DNA]</scope>
    <source>
        <strain evidence="2">DSM 14675 / JCM 12634 / Mx s8</strain>
    </source>
</reference>
<dbReference type="KEGG" id="msd:MYSTI_07877"/>
<dbReference type="OrthoDB" id="120841at2"/>
<proteinExistence type="predicted"/>
<dbReference type="PATRIC" id="fig|1278073.3.peg.8017"/>
<evidence type="ECO:0008006" key="3">
    <source>
        <dbReference type="Google" id="ProtNLM"/>
    </source>
</evidence>
<dbReference type="Proteomes" id="UP000011131">
    <property type="component" value="Chromosome"/>
</dbReference>
<evidence type="ECO:0000313" key="2">
    <source>
        <dbReference type="Proteomes" id="UP000011131"/>
    </source>
</evidence>
<keyword evidence="2" id="KW-1185">Reference proteome</keyword>
<dbReference type="STRING" id="1278073.MYSTI_07877"/>
<evidence type="ECO:0000313" key="1">
    <source>
        <dbReference type="EMBL" id="AGC49149.1"/>
    </source>
</evidence>
<dbReference type="HOGENOM" id="CLU_1260314_0_0_7"/>